<keyword evidence="2" id="KW-0489">Methyltransferase</keyword>
<dbReference type="PANTHER" id="PTHR36973:SF4">
    <property type="entry name" value="NODULATION PROTEIN"/>
    <property type="match status" value="1"/>
</dbReference>
<feature type="domain" description="Methyltransferase FkbM" evidence="1">
    <location>
        <begin position="19"/>
        <end position="187"/>
    </location>
</feature>
<reference evidence="2 3" key="1">
    <citation type="submission" date="2008-07" db="EMBL/GenBank/DDBJ databases">
        <title>Complete sequence of Geobacter bemidjiensis BEM.</title>
        <authorList>
            <consortium name="US DOE Joint Genome Institute"/>
            <person name="Lucas S."/>
            <person name="Copeland A."/>
            <person name="Lapidus A."/>
            <person name="Glavina del Rio T."/>
            <person name="Dalin E."/>
            <person name="Tice H."/>
            <person name="Bruce D."/>
            <person name="Goodwin L."/>
            <person name="Pitluck S."/>
            <person name="Kiss H."/>
            <person name="Brettin T."/>
            <person name="Detter J.C."/>
            <person name="Han C."/>
            <person name="Kuske C.R."/>
            <person name="Schmutz J."/>
            <person name="Larimer F."/>
            <person name="Land M."/>
            <person name="Hauser L."/>
            <person name="Kyrpides N."/>
            <person name="Lykidis A."/>
            <person name="Lovley D."/>
            <person name="Richardson P."/>
        </authorList>
    </citation>
    <scope>NUCLEOTIDE SEQUENCE [LARGE SCALE GENOMIC DNA]</scope>
    <source>
        <strain evidence="3">ATCC BAA-1014 / DSM 16622 / JCM 12645 / Bem</strain>
    </source>
</reference>
<accession>B5EDT5</accession>
<evidence type="ECO:0000259" key="1">
    <source>
        <dbReference type="Pfam" id="PF05050"/>
    </source>
</evidence>
<dbReference type="HOGENOM" id="CLU_065148_0_0_7"/>
<dbReference type="GO" id="GO:0032259">
    <property type="term" value="P:methylation"/>
    <property type="evidence" value="ECO:0007669"/>
    <property type="project" value="UniProtKB-KW"/>
</dbReference>
<dbReference type="SUPFAM" id="SSF53335">
    <property type="entry name" value="S-adenosyl-L-methionine-dependent methyltransferases"/>
    <property type="match status" value="1"/>
</dbReference>
<name>B5EDT5_CITBB</name>
<dbReference type="InterPro" id="IPR006342">
    <property type="entry name" value="FkbM_mtfrase"/>
</dbReference>
<dbReference type="AlphaFoldDB" id="B5EDT5"/>
<dbReference type="InterPro" id="IPR029063">
    <property type="entry name" value="SAM-dependent_MTases_sf"/>
</dbReference>
<proteinExistence type="predicted"/>
<reference evidence="2 3" key="2">
    <citation type="journal article" date="2010" name="BMC Genomics">
        <title>The genome of Geobacter bemidjiensis, exemplar for the subsurface clade of Geobacter species that predominate in Fe(III)-reducing subsurface environments.</title>
        <authorList>
            <person name="Aklujkar M."/>
            <person name="Young N.D."/>
            <person name="Holmes D."/>
            <person name="Chavan M."/>
            <person name="Risso C."/>
            <person name="Kiss H.E."/>
            <person name="Han C.S."/>
            <person name="Land M.L."/>
            <person name="Lovley D.R."/>
        </authorList>
    </citation>
    <scope>NUCLEOTIDE SEQUENCE [LARGE SCALE GENOMIC DNA]</scope>
    <source>
        <strain evidence="3">ATCC BAA-1014 / DSM 16622 / JCM 12645 / Bem</strain>
    </source>
</reference>
<dbReference type="eggNOG" id="COG3914">
    <property type="taxonomic scope" value="Bacteria"/>
</dbReference>
<dbReference type="NCBIfam" id="TIGR01444">
    <property type="entry name" value="fkbM_fam"/>
    <property type="match status" value="1"/>
</dbReference>
<dbReference type="Gene3D" id="3.40.50.150">
    <property type="entry name" value="Vaccinia Virus protein VP39"/>
    <property type="match status" value="1"/>
</dbReference>
<keyword evidence="2" id="KW-0808">Transferase</keyword>
<evidence type="ECO:0000313" key="3">
    <source>
        <dbReference type="Proteomes" id="UP000008825"/>
    </source>
</evidence>
<organism evidence="2 3">
    <name type="scientific">Citrifermentans bemidjiense (strain ATCC BAA-1014 / DSM 16622 / JCM 12645 / Bem)</name>
    <name type="common">Geobacter bemidjiensis</name>
    <dbReference type="NCBI Taxonomy" id="404380"/>
    <lineage>
        <taxon>Bacteria</taxon>
        <taxon>Pseudomonadati</taxon>
        <taxon>Thermodesulfobacteriota</taxon>
        <taxon>Desulfuromonadia</taxon>
        <taxon>Geobacterales</taxon>
        <taxon>Geobacteraceae</taxon>
        <taxon>Citrifermentans</taxon>
    </lineage>
</organism>
<dbReference type="STRING" id="404380.Gbem_3721"/>
<sequence length="279" mass="31594">MSFALHQMLQDLPLIDILDVGAMSLGGASAYQQLVHHGKTRVIGFEPGQEECRKLNEKMGPPHIFFPFFIGDGKPATYYETNEVMTGSLYRPNTRLLEKFQNLAELTVPVRTHEVETRRLDDIEGIGSVDFIKMDVQGSELNVFKGASKVLESALVIQVEVEFVELYQGQPMFGDVDQYLRGKGYQFHTFLGFGKRCFKPLVVNDNINDGLNQYLWSDAIYVKDWMRLENLSTVQLKKYAVLLHDLFRSADLCHLLLSTVDGREGTGLAGRYLQMCSGR</sequence>
<dbReference type="RefSeq" id="WP_012532150.1">
    <property type="nucleotide sequence ID" value="NC_011146.1"/>
</dbReference>
<dbReference type="Pfam" id="PF05050">
    <property type="entry name" value="Methyltransf_21"/>
    <property type="match status" value="1"/>
</dbReference>
<dbReference type="EMBL" id="CP001124">
    <property type="protein sequence ID" value="ACH40713.1"/>
    <property type="molecule type" value="Genomic_DNA"/>
</dbReference>
<evidence type="ECO:0000313" key="2">
    <source>
        <dbReference type="EMBL" id="ACH40713.1"/>
    </source>
</evidence>
<dbReference type="InterPro" id="IPR053188">
    <property type="entry name" value="FkbM_Methyltransferase"/>
</dbReference>
<dbReference type="Proteomes" id="UP000008825">
    <property type="component" value="Chromosome"/>
</dbReference>
<protein>
    <submittedName>
        <fullName evidence="2">SAM-dependent methyltransferase, FkbM family</fullName>
    </submittedName>
</protein>
<keyword evidence="3" id="KW-1185">Reference proteome</keyword>
<dbReference type="GO" id="GO:0008171">
    <property type="term" value="F:O-methyltransferase activity"/>
    <property type="evidence" value="ECO:0007669"/>
    <property type="project" value="TreeGrafter"/>
</dbReference>
<dbReference type="PANTHER" id="PTHR36973">
    <property type="entry name" value="SLL1456 PROTEIN-RELATED"/>
    <property type="match status" value="1"/>
</dbReference>
<gene>
    <name evidence="2" type="ordered locus">Gbem_3721</name>
</gene>
<dbReference type="KEGG" id="gbm:Gbem_3721"/>